<reference evidence="2 3" key="1">
    <citation type="submission" date="2019-06" db="EMBL/GenBank/DDBJ databases">
        <title>Genomic Encyclopedia of Type Strains, Phase IV (KMG-V): Genome sequencing to study the core and pangenomes of soil and plant-associated prokaryotes.</title>
        <authorList>
            <person name="Whitman W."/>
        </authorList>
    </citation>
    <scope>NUCLEOTIDE SEQUENCE [LARGE SCALE GENOMIC DNA]</scope>
    <source>
        <strain evidence="2 3">BR 11880</strain>
    </source>
</reference>
<dbReference type="EMBL" id="VITN01000001">
    <property type="protein sequence ID" value="TWB24548.1"/>
    <property type="molecule type" value="Genomic_DNA"/>
</dbReference>
<dbReference type="AlphaFoldDB" id="A0A560FSC8"/>
<dbReference type="InterPro" id="IPR010281">
    <property type="entry name" value="DUF885"/>
</dbReference>
<dbReference type="RefSeq" id="WP_145748146.1">
    <property type="nucleotide sequence ID" value="NZ_VITN01000001.1"/>
</dbReference>
<gene>
    <name evidence="2" type="ORF">FBZ89_101174</name>
</gene>
<evidence type="ECO:0000313" key="3">
    <source>
        <dbReference type="Proteomes" id="UP000319859"/>
    </source>
</evidence>
<name>A0A560FSC8_9PROT</name>
<keyword evidence="1" id="KW-0732">Signal</keyword>
<dbReference type="PANTHER" id="PTHR33361">
    <property type="entry name" value="GLR0591 PROTEIN"/>
    <property type="match status" value="1"/>
</dbReference>
<feature type="chain" id="PRO_5021990722" evidence="1">
    <location>
        <begin position="26"/>
        <end position="617"/>
    </location>
</feature>
<dbReference type="OrthoDB" id="9763405at2"/>
<organism evidence="2 3">
    <name type="scientific">Nitrospirillum amazonense</name>
    <dbReference type="NCBI Taxonomy" id="28077"/>
    <lineage>
        <taxon>Bacteria</taxon>
        <taxon>Pseudomonadati</taxon>
        <taxon>Pseudomonadota</taxon>
        <taxon>Alphaproteobacteria</taxon>
        <taxon>Rhodospirillales</taxon>
        <taxon>Azospirillaceae</taxon>
        <taxon>Nitrospirillum</taxon>
    </lineage>
</organism>
<accession>A0A560FSC8</accession>
<feature type="signal peptide" evidence="1">
    <location>
        <begin position="1"/>
        <end position="25"/>
    </location>
</feature>
<dbReference type="Proteomes" id="UP000319859">
    <property type="component" value="Unassembled WGS sequence"/>
</dbReference>
<comment type="caution">
    <text evidence="2">The sequence shown here is derived from an EMBL/GenBank/DDBJ whole genome shotgun (WGS) entry which is preliminary data.</text>
</comment>
<evidence type="ECO:0000313" key="2">
    <source>
        <dbReference type="EMBL" id="TWB24548.1"/>
    </source>
</evidence>
<dbReference type="PROSITE" id="PS51318">
    <property type="entry name" value="TAT"/>
    <property type="match status" value="1"/>
</dbReference>
<dbReference type="PANTHER" id="PTHR33361:SF2">
    <property type="entry name" value="DUF885 DOMAIN-CONTAINING PROTEIN"/>
    <property type="match status" value="1"/>
</dbReference>
<dbReference type="InterPro" id="IPR006311">
    <property type="entry name" value="TAT_signal"/>
</dbReference>
<dbReference type="Pfam" id="PF05960">
    <property type="entry name" value="DUF885"/>
    <property type="match status" value="1"/>
</dbReference>
<proteinExistence type="predicted"/>
<sequence>MVNRRQFLAGSSAAVALSSALPAWAQTSTPSGIPSGIPSGAGASLTALLETFFQEDLRRRPEAATNLGLDTGELAGLRSRLGDRSAAGQAAEREAAASQMRRLAGIDRRSLSGIDAVNYDCVAYVLSNRLETYKRFDFGRPGERSPYAISQLTGCYQSTPTFLDTKHPIATHDDAEAYLSRLEAFAAALDQDTERLDHDRGAGVVAPDFLLDTTLTQMRALRVDADKSDLVSSVARRAKAKGIEGDWAGRAAGIYTSKVLPALDRQIAAVEDARRQATHDAGVWHVKDGDAWYVDGLRANTTTTLSPDEVHKIGLDQGREITARLDAVLKAQGLSQGTVGQRIKALYQDPASFYPKTEEGKAQLIADLGVRLADVVGHLPKYFSTLPKAKAEVKPVPAQIDAGAPLAYYQSPSLDGKRPATIYFNLHDTGEWPKWALPSTLYHEGIPGHHLQVALAQETAGIPRYRSNMFFSGYGEGWALYAEQLADEMGMYEKEPMGRIGYLKFLLFRAGRCVIDTGMHHKRWTREQAVKYMVDLTGDTESAMTRETDRYCAWPGQACSYKIGHTMWVRLRDQAKKELGPKFDIREFHHAGLSSGSMPLDVLSLVIRDYITARRAA</sequence>
<evidence type="ECO:0000256" key="1">
    <source>
        <dbReference type="SAM" id="SignalP"/>
    </source>
</evidence>
<protein>
    <submittedName>
        <fullName evidence="2">Uncharacterized protein (DUF885 family)</fullName>
    </submittedName>
</protein>